<keyword evidence="1" id="KW-0472">Membrane</keyword>
<dbReference type="SMART" id="SM00327">
    <property type="entry name" value="VWA"/>
    <property type="match status" value="1"/>
</dbReference>
<dbReference type="SUPFAM" id="SSF53300">
    <property type="entry name" value="vWA-like"/>
    <property type="match status" value="1"/>
</dbReference>
<feature type="domain" description="VWFA" evidence="2">
    <location>
        <begin position="11"/>
        <end position="187"/>
    </location>
</feature>
<feature type="non-terminal residue" evidence="3">
    <location>
        <position position="280"/>
    </location>
</feature>
<sequence>RVLLRNSILKDVVYVIDRSGSVTESNFNEAVNFIYMVTEYLTIGNDAIMVSIVTYSDSNRLEFAFNAYSTNTSLLAAINSLSGTVTTGSTHTGEALQYVQSNILQISNGARTGVDKVVVVLTDGASNGVIDPGTAADSLRSEGVEVFAVGIGTSHLNELQDIANDPASYHVMYVSEFIYLCGLIPALVPKLDSSLTATLLADCKTDPVTTTPWPTVTSSILSAETESKTGIIVGTVLASVVVIAVTIVVTIVVHKILVKRKRVHVRITFVPGIGFTTQEI</sequence>
<dbReference type="Pfam" id="PF00092">
    <property type="entry name" value="VWA"/>
    <property type="match status" value="1"/>
</dbReference>
<evidence type="ECO:0000313" key="4">
    <source>
        <dbReference type="Proteomes" id="UP000596742"/>
    </source>
</evidence>
<dbReference type="InterPro" id="IPR002035">
    <property type="entry name" value="VWF_A"/>
</dbReference>
<accession>A0A8B6HNM2</accession>
<dbReference type="AlphaFoldDB" id="A0A8B6HNM2"/>
<dbReference type="PANTHER" id="PTHR24020:SF84">
    <property type="entry name" value="VWFA DOMAIN-CONTAINING PROTEIN"/>
    <property type="match status" value="1"/>
</dbReference>
<dbReference type="InterPro" id="IPR036465">
    <property type="entry name" value="vWFA_dom_sf"/>
</dbReference>
<organism evidence="3 4">
    <name type="scientific">Mytilus galloprovincialis</name>
    <name type="common">Mediterranean mussel</name>
    <dbReference type="NCBI Taxonomy" id="29158"/>
    <lineage>
        <taxon>Eukaryota</taxon>
        <taxon>Metazoa</taxon>
        <taxon>Spiralia</taxon>
        <taxon>Lophotrochozoa</taxon>
        <taxon>Mollusca</taxon>
        <taxon>Bivalvia</taxon>
        <taxon>Autobranchia</taxon>
        <taxon>Pteriomorphia</taxon>
        <taxon>Mytilida</taxon>
        <taxon>Mytiloidea</taxon>
        <taxon>Mytilidae</taxon>
        <taxon>Mytilinae</taxon>
        <taxon>Mytilus</taxon>
    </lineage>
</organism>
<comment type="caution">
    <text evidence="3">The sequence shown here is derived from an EMBL/GenBank/DDBJ whole genome shotgun (WGS) entry which is preliminary data.</text>
</comment>
<dbReference type="InterPro" id="IPR050525">
    <property type="entry name" value="ECM_Assembly_Org"/>
</dbReference>
<feature type="transmembrane region" description="Helical" evidence="1">
    <location>
        <begin position="231"/>
        <end position="253"/>
    </location>
</feature>
<dbReference type="Gene3D" id="3.40.50.410">
    <property type="entry name" value="von Willebrand factor, type A domain"/>
    <property type="match status" value="1"/>
</dbReference>
<keyword evidence="4" id="KW-1185">Reference proteome</keyword>
<dbReference type="EMBL" id="UYJE01010354">
    <property type="protein sequence ID" value="VDI82440.1"/>
    <property type="molecule type" value="Genomic_DNA"/>
</dbReference>
<name>A0A8B6HNM2_MYTGA</name>
<protein>
    <recommendedName>
        <fullName evidence="2">VWFA domain-containing protein</fullName>
    </recommendedName>
</protein>
<proteinExistence type="predicted"/>
<dbReference type="Proteomes" id="UP000596742">
    <property type="component" value="Unassembled WGS sequence"/>
</dbReference>
<gene>
    <name evidence="3" type="ORF">MGAL_10B006295</name>
</gene>
<dbReference type="PRINTS" id="PR00453">
    <property type="entry name" value="VWFADOMAIN"/>
</dbReference>
<evidence type="ECO:0000259" key="2">
    <source>
        <dbReference type="PROSITE" id="PS50234"/>
    </source>
</evidence>
<evidence type="ECO:0000313" key="3">
    <source>
        <dbReference type="EMBL" id="VDI82440.1"/>
    </source>
</evidence>
<keyword evidence="1" id="KW-1133">Transmembrane helix</keyword>
<reference evidence="3" key="1">
    <citation type="submission" date="2018-11" db="EMBL/GenBank/DDBJ databases">
        <authorList>
            <person name="Alioto T."/>
            <person name="Alioto T."/>
        </authorList>
    </citation>
    <scope>NUCLEOTIDE SEQUENCE</scope>
</reference>
<keyword evidence="1" id="KW-0812">Transmembrane</keyword>
<evidence type="ECO:0000256" key="1">
    <source>
        <dbReference type="SAM" id="Phobius"/>
    </source>
</evidence>
<dbReference type="PROSITE" id="PS50234">
    <property type="entry name" value="VWFA"/>
    <property type="match status" value="1"/>
</dbReference>
<dbReference type="PANTHER" id="PTHR24020">
    <property type="entry name" value="COLLAGEN ALPHA"/>
    <property type="match status" value="1"/>
</dbReference>